<evidence type="ECO:0000313" key="7">
    <source>
        <dbReference type="EMBL" id="KAF7274241.1"/>
    </source>
</evidence>
<keyword evidence="3 5" id="KW-0106">Calcium</keyword>
<dbReference type="EMBL" id="JAACXV010012979">
    <property type="protein sequence ID" value="KAF7274241.1"/>
    <property type="molecule type" value="Genomic_DNA"/>
</dbReference>
<dbReference type="PROSITE" id="PS50268">
    <property type="entry name" value="CADHERIN_2"/>
    <property type="match status" value="1"/>
</dbReference>
<dbReference type="PRINTS" id="PR00205">
    <property type="entry name" value="CADHERIN"/>
</dbReference>
<proteinExistence type="predicted"/>
<evidence type="ECO:0000259" key="6">
    <source>
        <dbReference type="PROSITE" id="PS50268"/>
    </source>
</evidence>
<feature type="non-terminal residue" evidence="7">
    <location>
        <position position="1"/>
    </location>
</feature>
<evidence type="ECO:0000256" key="3">
    <source>
        <dbReference type="ARBA" id="ARBA00022837"/>
    </source>
</evidence>
<dbReference type="InterPro" id="IPR039808">
    <property type="entry name" value="Cadherin"/>
</dbReference>
<dbReference type="AlphaFoldDB" id="A0A834M6Z1"/>
<dbReference type="GO" id="GO:0016342">
    <property type="term" value="C:catenin complex"/>
    <property type="evidence" value="ECO:0007669"/>
    <property type="project" value="TreeGrafter"/>
</dbReference>
<accession>A0A834M6Z1</accession>
<dbReference type="InterPro" id="IPR002126">
    <property type="entry name" value="Cadherin-like_dom"/>
</dbReference>
<evidence type="ECO:0000256" key="5">
    <source>
        <dbReference type="PROSITE-ProRule" id="PRU00043"/>
    </source>
</evidence>
<gene>
    <name evidence="7" type="ORF">GWI33_013080</name>
</gene>
<comment type="caution">
    <text evidence="7">The sequence shown here is derived from an EMBL/GenBank/DDBJ whole genome shotgun (WGS) entry which is preliminary data.</text>
</comment>
<dbReference type="Gene3D" id="2.60.40.60">
    <property type="entry name" value="Cadherins"/>
    <property type="match status" value="1"/>
</dbReference>
<dbReference type="GO" id="GO:0016477">
    <property type="term" value="P:cell migration"/>
    <property type="evidence" value="ECO:0007669"/>
    <property type="project" value="TreeGrafter"/>
</dbReference>
<comment type="subcellular location">
    <subcellularLocation>
        <location evidence="1">Membrane</location>
    </subcellularLocation>
</comment>
<dbReference type="GO" id="GO:0005509">
    <property type="term" value="F:calcium ion binding"/>
    <property type="evidence" value="ECO:0007669"/>
    <property type="project" value="UniProtKB-UniRule"/>
</dbReference>
<dbReference type="GO" id="GO:0045296">
    <property type="term" value="F:cadherin binding"/>
    <property type="evidence" value="ECO:0007669"/>
    <property type="project" value="TreeGrafter"/>
</dbReference>
<feature type="domain" description="Cadherin" evidence="6">
    <location>
        <begin position="114"/>
        <end position="223"/>
    </location>
</feature>
<keyword evidence="2" id="KW-0677">Repeat</keyword>
<dbReference type="GO" id="GO:0007156">
    <property type="term" value="P:homophilic cell adhesion via plasma membrane adhesion molecules"/>
    <property type="evidence" value="ECO:0007669"/>
    <property type="project" value="InterPro"/>
</dbReference>
<dbReference type="GO" id="GO:0008013">
    <property type="term" value="F:beta-catenin binding"/>
    <property type="evidence" value="ECO:0007669"/>
    <property type="project" value="TreeGrafter"/>
</dbReference>
<dbReference type="InterPro" id="IPR020894">
    <property type="entry name" value="Cadherin_CS"/>
</dbReference>
<keyword evidence="8" id="KW-1185">Reference proteome</keyword>
<organism evidence="7 8">
    <name type="scientific">Rhynchophorus ferrugineus</name>
    <name type="common">Red palm weevil</name>
    <name type="synonym">Curculio ferrugineus</name>
    <dbReference type="NCBI Taxonomy" id="354439"/>
    <lineage>
        <taxon>Eukaryota</taxon>
        <taxon>Metazoa</taxon>
        <taxon>Ecdysozoa</taxon>
        <taxon>Arthropoda</taxon>
        <taxon>Hexapoda</taxon>
        <taxon>Insecta</taxon>
        <taxon>Pterygota</taxon>
        <taxon>Neoptera</taxon>
        <taxon>Endopterygota</taxon>
        <taxon>Coleoptera</taxon>
        <taxon>Polyphaga</taxon>
        <taxon>Cucujiformia</taxon>
        <taxon>Curculionidae</taxon>
        <taxon>Dryophthorinae</taxon>
        <taxon>Rhynchophorus</taxon>
    </lineage>
</organism>
<dbReference type="SUPFAM" id="SSF49313">
    <property type="entry name" value="Cadherin-like"/>
    <property type="match status" value="1"/>
</dbReference>
<dbReference type="OrthoDB" id="8188793at2759"/>
<dbReference type="PANTHER" id="PTHR24027">
    <property type="entry name" value="CADHERIN-23"/>
    <property type="match status" value="1"/>
</dbReference>
<dbReference type="CDD" id="cd11304">
    <property type="entry name" value="Cadherin_repeat"/>
    <property type="match status" value="1"/>
</dbReference>
<sequence length="233" mass="25477">MASSFSAGSRNSRSACMKSHGNKKKNWRFLWGDDGAKTLVGLGQRLKYADLGRELTLSQTIAQVLSHSNQGQPILLNVTAEEVRSNPQEGPAQSTTVQLALIPPGVTSGSPTFGAIEYHALLDENSPVGTELDLTQAEITTEPGDVVTLELQKNNGTFDISPSVVEGFSRFRITVHDNRLLDYEARHYVECFIVAKEIGKGNYTARAKLTVVLNDVNDNPPKFVKTEFRGTVQ</sequence>
<keyword evidence="4" id="KW-0472">Membrane</keyword>
<protein>
    <recommendedName>
        <fullName evidence="6">Cadherin domain-containing protein</fullName>
    </recommendedName>
</protein>
<evidence type="ECO:0000256" key="4">
    <source>
        <dbReference type="ARBA" id="ARBA00023136"/>
    </source>
</evidence>
<evidence type="ECO:0000256" key="1">
    <source>
        <dbReference type="ARBA" id="ARBA00004370"/>
    </source>
</evidence>
<dbReference type="Proteomes" id="UP000625711">
    <property type="component" value="Unassembled WGS sequence"/>
</dbReference>
<reference evidence="7" key="1">
    <citation type="submission" date="2020-08" db="EMBL/GenBank/DDBJ databases">
        <title>Genome sequencing and assembly of the red palm weevil Rhynchophorus ferrugineus.</title>
        <authorList>
            <person name="Dias G.B."/>
            <person name="Bergman C.M."/>
            <person name="Manee M."/>
        </authorList>
    </citation>
    <scope>NUCLEOTIDE SEQUENCE</scope>
    <source>
        <strain evidence="7">AA-2017</strain>
        <tissue evidence="7">Whole larva</tissue>
    </source>
</reference>
<name>A0A834M6Z1_RHYFE</name>
<dbReference type="PANTHER" id="PTHR24027:SF438">
    <property type="entry name" value="CADHERIN 23"/>
    <property type="match status" value="1"/>
</dbReference>
<dbReference type="PROSITE" id="PS00232">
    <property type="entry name" value="CADHERIN_1"/>
    <property type="match status" value="1"/>
</dbReference>
<dbReference type="InterPro" id="IPR015919">
    <property type="entry name" value="Cadherin-like_sf"/>
</dbReference>
<evidence type="ECO:0000256" key="2">
    <source>
        <dbReference type="ARBA" id="ARBA00022737"/>
    </source>
</evidence>
<evidence type="ECO:0000313" key="8">
    <source>
        <dbReference type="Proteomes" id="UP000625711"/>
    </source>
</evidence>